<gene>
    <name evidence="8" type="ORF">SCARR_00576</name>
</gene>
<dbReference type="Gene3D" id="2.60.120.260">
    <property type="entry name" value="Galactose-binding domain-like"/>
    <property type="match status" value="1"/>
</dbReference>
<dbReference type="SMART" id="SM00812">
    <property type="entry name" value="Alpha_L_fucos"/>
    <property type="match status" value="1"/>
</dbReference>
<dbReference type="Gene3D" id="2.60.40.1180">
    <property type="entry name" value="Golgi alpha-mannosidase II"/>
    <property type="match status" value="1"/>
</dbReference>
<dbReference type="InterPro" id="IPR008979">
    <property type="entry name" value="Galactose-bd-like_sf"/>
</dbReference>
<comment type="function">
    <text evidence="1">Alpha-L-fucosidase is responsible for hydrolyzing the alpha-1,6-linked fucose joined to the reducing-end N-acetylglucosamine of the carbohydrate moieties of glycoproteins.</text>
</comment>
<dbReference type="GO" id="GO:0006004">
    <property type="term" value="P:fucose metabolic process"/>
    <property type="evidence" value="ECO:0007669"/>
    <property type="project" value="InterPro"/>
</dbReference>
<evidence type="ECO:0000256" key="4">
    <source>
        <dbReference type="ARBA" id="ARBA00022729"/>
    </source>
</evidence>
<dbReference type="PRINTS" id="PR00741">
    <property type="entry name" value="GLHYDRLASE29"/>
</dbReference>
<dbReference type="InterPro" id="IPR000421">
    <property type="entry name" value="FA58C"/>
</dbReference>
<dbReference type="Gene3D" id="3.20.20.80">
    <property type="entry name" value="Glycosidases"/>
    <property type="match status" value="1"/>
</dbReference>
<evidence type="ECO:0000256" key="5">
    <source>
        <dbReference type="ARBA" id="ARBA00022801"/>
    </source>
</evidence>
<dbReference type="RefSeq" id="WP_168432935.1">
    <property type="nucleotide sequence ID" value="NZ_CAAHFH010000001.1"/>
</dbReference>
<keyword evidence="4" id="KW-0732">Signal</keyword>
<reference evidence="8 9" key="1">
    <citation type="submission" date="2019-04" db="EMBL/GenBank/DDBJ databases">
        <authorList>
            <person name="Van Vliet M D."/>
        </authorList>
    </citation>
    <scope>NUCLEOTIDE SEQUENCE [LARGE SCALE GENOMIC DNA]</scope>
    <source>
        <strain evidence="8 9">F21</strain>
    </source>
</reference>
<dbReference type="GO" id="GO:0016139">
    <property type="term" value="P:glycoside catabolic process"/>
    <property type="evidence" value="ECO:0007669"/>
    <property type="project" value="TreeGrafter"/>
</dbReference>
<dbReference type="InterPro" id="IPR017853">
    <property type="entry name" value="GH"/>
</dbReference>
<evidence type="ECO:0000313" key="8">
    <source>
        <dbReference type="EMBL" id="VGO18523.1"/>
    </source>
</evidence>
<keyword evidence="9" id="KW-1185">Reference proteome</keyword>
<dbReference type="Pfam" id="PF00754">
    <property type="entry name" value="F5_F8_type_C"/>
    <property type="match status" value="1"/>
</dbReference>
<dbReference type="InterPro" id="IPR016286">
    <property type="entry name" value="FUC_metazoa-typ"/>
</dbReference>
<dbReference type="AlphaFoldDB" id="A0A6C2UF67"/>
<feature type="domain" description="F5/8 type C" evidence="7">
    <location>
        <begin position="421"/>
        <end position="539"/>
    </location>
</feature>
<evidence type="ECO:0000256" key="2">
    <source>
        <dbReference type="ARBA" id="ARBA00007951"/>
    </source>
</evidence>
<dbReference type="SUPFAM" id="SSF49785">
    <property type="entry name" value="Galactose-binding domain-like"/>
    <property type="match status" value="1"/>
</dbReference>
<comment type="similarity">
    <text evidence="2">Belongs to the glycosyl hydrolase 29 family.</text>
</comment>
<sequence length="558" mass="63024">MEGFKRHLIACSALLLLASAWSDQPVRSKAPQEAVEAWKDLRFGMFIHWGPVALTGHEIGWSRGSQTPIEEYDNLYKRFNPKNFDADEWVRVAKAAGMKYMVLTTKHHDGFCLWPSEYTDYDIGETPFKRDVVGELAEACRKGGIGFGTYYSVCDWWHPLYPKGGRAGSEDKPAGDMDKYIEYLQNQTAELIKNYGPLTTMWFDVPRDVKARHNEPTLEMMRKLQPNLVVNNRAYYDENVADYETPEQNLGIFNNKRPWETCMTIARQWAWKPNDPVKSLEQCLHGLIFSIGGDGNFLFNVGPNALGEIEPEQVARLKEMGEWISNYADGIHATRGGPFKPSGWGASTHKGKAIYLFIARWPANGIHTLPMTGKILKAENLSGKEATLKQTANGYELSVPAEDRDPIATVVKLTVDAPAGSIEPMDMGSVTGSLTFRKPSTASSVRWNQHDFQGPHQAFDDNPGSHWVPSGKQEEWLAVDLEKPQTVDRIKILQYAAYLKELSLQYEQDGEWKTIFSADEVTGDLEKPFSPVTAQKFRLLLKDGHTHLSEFQLYRNVP</sequence>
<dbReference type="InterPro" id="IPR057739">
    <property type="entry name" value="Glyco_hydro_29_N"/>
</dbReference>
<dbReference type="GO" id="GO:0004560">
    <property type="term" value="F:alpha-L-fucosidase activity"/>
    <property type="evidence" value="ECO:0007669"/>
    <property type="project" value="InterPro"/>
</dbReference>
<proteinExistence type="inferred from homology"/>
<dbReference type="InterPro" id="IPR013780">
    <property type="entry name" value="Glyco_hydro_b"/>
</dbReference>
<dbReference type="PANTHER" id="PTHR10030">
    <property type="entry name" value="ALPHA-L-FUCOSIDASE"/>
    <property type="match status" value="1"/>
</dbReference>
<evidence type="ECO:0000313" key="9">
    <source>
        <dbReference type="Proteomes" id="UP000346198"/>
    </source>
</evidence>
<organism evidence="8 9">
    <name type="scientific">Pontiella sulfatireligans</name>
    <dbReference type="NCBI Taxonomy" id="2750658"/>
    <lineage>
        <taxon>Bacteria</taxon>
        <taxon>Pseudomonadati</taxon>
        <taxon>Kiritimatiellota</taxon>
        <taxon>Kiritimatiellia</taxon>
        <taxon>Kiritimatiellales</taxon>
        <taxon>Pontiellaceae</taxon>
        <taxon>Pontiella</taxon>
    </lineage>
</organism>
<dbReference type="EC" id="3.2.1.51" evidence="3"/>
<dbReference type="InterPro" id="IPR000933">
    <property type="entry name" value="Glyco_hydro_29"/>
</dbReference>
<keyword evidence="6" id="KW-0326">Glycosidase</keyword>
<evidence type="ECO:0000256" key="1">
    <source>
        <dbReference type="ARBA" id="ARBA00004071"/>
    </source>
</evidence>
<dbReference type="GO" id="GO:0005764">
    <property type="term" value="C:lysosome"/>
    <property type="evidence" value="ECO:0007669"/>
    <property type="project" value="TreeGrafter"/>
</dbReference>
<dbReference type="PROSITE" id="PS50022">
    <property type="entry name" value="FA58C_3"/>
    <property type="match status" value="1"/>
</dbReference>
<evidence type="ECO:0000256" key="6">
    <source>
        <dbReference type="ARBA" id="ARBA00023295"/>
    </source>
</evidence>
<protein>
    <recommendedName>
        <fullName evidence="3">alpha-L-fucosidase</fullName>
        <ecNumber evidence="3">3.2.1.51</ecNumber>
    </recommendedName>
</protein>
<name>A0A6C2UF67_9BACT</name>
<evidence type="ECO:0000259" key="7">
    <source>
        <dbReference type="PROSITE" id="PS50022"/>
    </source>
</evidence>
<keyword evidence="5" id="KW-0378">Hydrolase</keyword>
<dbReference type="Pfam" id="PF01120">
    <property type="entry name" value="Alpha_L_fucos"/>
    <property type="match status" value="1"/>
</dbReference>
<dbReference type="PANTHER" id="PTHR10030:SF37">
    <property type="entry name" value="ALPHA-L-FUCOSIDASE-RELATED"/>
    <property type="match status" value="1"/>
</dbReference>
<dbReference type="EMBL" id="CAAHFH010000001">
    <property type="protein sequence ID" value="VGO18523.1"/>
    <property type="molecule type" value="Genomic_DNA"/>
</dbReference>
<dbReference type="SUPFAM" id="SSF51445">
    <property type="entry name" value="(Trans)glycosidases"/>
    <property type="match status" value="1"/>
</dbReference>
<accession>A0A6C2UF67</accession>
<evidence type="ECO:0000256" key="3">
    <source>
        <dbReference type="ARBA" id="ARBA00012662"/>
    </source>
</evidence>
<dbReference type="Proteomes" id="UP000346198">
    <property type="component" value="Unassembled WGS sequence"/>
</dbReference>